<dbReference type="SUPFAM" id="SSF51445">
    <property type="entry name" value="(Trans)glycosidases"/>
    <property type="match status" value="1"/>
</dbReference>
<dbReference type="GO" id="GO:0042973">
    <property type="term" value="F:glucan endo-1,3-beta-D-glucosidase activity"/>
    <property type="evidence" value="ECO:0007669"/>
    <property type="project" value="UniProtKB-EC"/>
</dbReference>
<feature type="chain" id="PRO_5031124891" description="glucan endo-1,3-beta-D-glucosidase" evidence="10">
    <location>
        <begin position="31"/>
        <end position="384"/>
    </location>
</feature>
<comment type="similarity">
    <text evidence="2 8">Belongs to the glycosyl hydrolase 17 family.</text>
</comment>
<evidence type="ECO:0000256" key="7">
    <source>
        <dbReference type="ARBA" id="ARBA00033417"/>
    </source>
</evidence>
<dbReference type="PROSITE" id="PS00587">
    <property type="entry name" value="GLYCOSYL_HYDROL_F17"/>
    <property type="match status" value="1"/>
</dbReference>
<evidence type="ECO:0000256" key="10">
    <source>
        <dbReference type="SAM" id="SignalP"/>
    </source>
</evidence>
<evidence type="ECO:0000256" key="5">
    <source>
        <dbReference type="ARBA" id="ARBA00023295"/>
    </source>
</evidence>
<dbReference type="GO" id="GO:0005975">
    <property type="term" value="P:carbohydrate metabolic process"/>
    <property type="evidence" value="ECO:0007669"/>
    <property type="project" value="InterPro"/>
</dbReference>
<evidence type="ECO:0000256" key="9">
    <source>
        <dbReference type="RuleBase" id="RU004336"/>
    </source>
</evidence>
<accession>A0A803P366</accession>
<dbReference type="AlphaFoldDB" id="A0A803P366"/>
<protein>
    <recommendedName>
        <fullName evidence="3">glucan endo-1,3-beta-D-glucosidase</fullName>
        <ecNumber evidence="3">3.2.1.39</ecNumber>
    </recommendedName>
    <alternativeName>
        <fullName evidence="6">(1-&gt;3)-beta-glucan endohydrolase</fullName>
    </alternativeName>
    <alternativeName>
        <fullName evidence="7">Beta-1,3-endoglucanase</fullName>
    </alternativeName>
</protein>
<dbReference type="EMBL" id="UZAU01000141">
    <property type="status" value="NOT_ANNOTATED_CDS"/>
    <property type="molecule type" value="Genomic_DNA"/>
</dbReference>
<evidence type="ECO:0000313" key="12">
    <source>
        <dbReference type="Proteomes" id="UP000596661"/>
    </source>
</evidence>
<sequence length="384" mass="41611">MAATLVVVLSQLLLLSTIFIITNQFGAAKATDIGVNYGMLGNNLPPAAEVINLYKKNGVSKLRLFDPDPAALAALKGSKIEVALDLKNQDLPIFASSPPALQQWFAQNVEPYLNDIDFPYLVVGNEVIPGDLGHYVWPVMMSLQNILDTKNLHGIKVTTTLPGTALSTSYPPSLGQFSAQAAADLKGVLSFLSSQGSPLMINVYPYFAYASDPAHVRLDYAQFTATEVVVQDGPYGYKNLFDAMVDSFVAAMESAGVPDVELVVSESGWPSAGNGELTTQALASTYNTNFIKHVSSGVGTPRRPNKRLEGYIFAMFNENLKSPGVEQNFGLFYPDMTPCLSCFQSTLNQIIVLRVWLKAESATRACVGGNHSRVWRRMSEPLAG</sequence>
<evidence type="ECO:0000256" key="4">
    <source>
        <dbReference type="ARBA" id="ARBA00022801"/>
    </source>
</evidence>
<keyword evidence="12" id="KW-1185">Reference proteome</keyword>
<dbReference type="InterPro" id="IPR044965">
    <property type="entry name" value="Glyco_hydro_17_plant"/>
</dbReference>
<dbReference type="PANTHER" id="PTHR32227">
    <property type="entry name" value="GLUCAN ENDO-1,3-BETA-GLUCOSIDASE BG1-RELATED-RELATED"/>
    <property type="match status" value="1"/>
</dbReference>
<feature type="signal peptide" evidence="10">
    <location>
        <begin position="1"/>
        <end position="30"/>
    </location>
</feature>
<dbReference type="OMA" id="WFATHVE"/>
<dbReference type="FunFam" id="3.20.20.80:FF:000010">
    <property type="entry name" value="glucan endo-1,3-beta-glucosidase, basic"/>
    <property type="match status" value="1"/>
</dbReference>
<dbReference type="Gramene" id="evm.model.02.913">
    <property type="protein sequence ID" value="cds.evm.model.02.913"/>
    <property type="gene ID" value="evm.TU.02.913"/>
</dbReference>
<evidence type="ECO:0000256" key="1">
    <source>
        <dbReference type="ARBA" id="ARBA00000382"/>
    </source>
</evidence>
<reference evidence="11" key="2">
    <citation type="submission" date="2021-03" db="UniProtKB">
        <authorList>
            <consortium name="EnsemblPlants"/>
        </authorList>
    </citation>
    <scope>IDENTIFICATION</scope>
</reference>
<keyword evidence="5 9" id="KW-0326">Glycosidase</keyword>
<dbReference type="InterPro" id="IPR017853">
    <property type="entry name" value="GH"/>
</dbReference>
<evidence type="ECO:0000313" key="11">
    <source>
        <dbReference type="EnsemblPlants" id="cds.evm.model.02.913"/>
    </source>
</evidence>
<keyword evidence="4 9" id="KW-0378">Hydrolase</keyword>
<evidence type="ECO:0000256" key="8">
    <source>
        <dbReference type="RuleBase" id="RU004335"/>
    </source>
</evidence>
<dbReference type="InterPro" id="IPR000490">
    <property type="entry name" value="Glyco_hydro_17"/>
</dbReference>
<evidence type="ECO:0000256" key="2">
    <source>
        <dbReference type="ARBA" id="ARBA00008773"/>
    </source>
</evidence>
<dbReference type="Proteomes" id="UP000596661">
    <property type="component" value="Chromosome 2"/>
</dbReference>
<dbReference type="EnsemblPlants" id="evm.model.02.913">
    <property type="protein sequence ID" value="cds.evm.model.02.913"/>
    <property type="gene ID" value="evm.TU.02.913"/>
</dbReference>
<evidence type="ECO:0000256" key="6">
    <source>
        <dbReference type="ARBA" id="ARBA00033335"/>
    </source>
</evidence>
<dbReference type="EC" id="3.2.1.39" evidence="3"/>
<evidence type="ECO:0000256" key="3">
    <source>
        <dbReference type="ARBA" id="ARBA00012780"/>
    </source>
</evidence>
<dbReference type="Pfam" id="PF00332">
    <property type="entry name" value="Glyco_hydro_17"/>
    <property type="match status" value="1"/>
</dbReference>
<proteinExistence type="inferred from homology"/>
<comment type="catalytic activity">
    <reaction evidence="1">
        <text>Hydrolysis of (1-&gt;3)-beta-D-glucosidic linkages in (1-&gt;3)-beta-D-glucans.</text>
        <dbReference type="EC" id="3.2.1.39"/>
    </reaction>
</comment>
<keyword evidence="10" id="KW-0732">Signal</keyword>
<dbReference type="Gene3D" id="3.20.20.80">
    <property type="entry name" value="Glycosidases"/>
    <property type="match status" value="1"/>
</dbReference>
<reference evidence="11" key="1">
    <citation type="submission" date="2018-11" db="EMBL/GenBank/DDBJ databases">
        <authorList>
            <person name="Grassa J C."/>
        </authorList>
    </citation>
    <scope>NUCLEOTIDE SEQUENCE [LARGE SCALE GENOMIC DNA]</scope>
</reference>
<organism evidence="11 12">
    <name type="scientific">Cannabis sativa</name>
    <name type="common">Hemp</name>
    <name type="synonym">Marijuana</name>
    <dbReference type="NCBI Taxonomy" id="3483"/>
    <lineage>
        <taxon>Eukaryota</taxon>
        <taxon>Viridiplantae</taxon>
        <taxon>Streptophyta</taxon>
        <taxon>Embryophyta</taxon>
        <taxon>Tracheophyta</taxon>
        <taxon>Spermatophyta</taxon>
        <taxon>Magnoliopsida</taxon>
        <taxon>eudicotyledons</taxon>
        <taxon>Gunneridae</taxon>
        <taxon>Pentapetalae</taxon>
        <taxon>rosids</taxon>
        <taxon>fabids</taxon>
        <taxon>Rosales</taxon>
        <taxon>Cannabaceae</taxon>
        <taxon>Cannabis</taxon>
    </lineage>
</organism>
<name>A0A803P366_CANSA</name>